<proteinExistence type="predicted"/>
<evidence type="ECO:0000313" key="4">
    <source>
        <dbReference type="EMBL" id="SDF96764.1"/>
    </source>
</evidence>
<sequence length="201" mass="20344">MTTRGTGRRDAGTRGGAARGADPAPTGWPVAERSALATVLGIPPLAAVALALVLTGLGVFIDVLRIGTVGAVFSIAYVLGCVLAVTWVRRRNLFGPMVQPPLLAAVLIPVVVLLVGRSGGGLTETVLMIGAPLVNAFPTMAVATGLSLLIGLVRLIVQRTGPEDALSRLGGLGVRGEPVSGRRDSGAARGGGRTSGSPRRS</sequence>
<dbReference type="InterPro" id="IPR046672">
    <property type="entry name" value="DUF6542"/>
</dbReference>
<evidence type="ECO:0000259" key="3">
    <source>
        <dbReference type="Pfam" id="PF20177"/>
    </source>
</evidence>
<organism evidence="4 5">
    <name type="scientific">Pseudonocardia oroxyli</name>
    <dbReference type="NCBI Taxonomy" id="366584"/>
    <lineage>
        <taxon>Bacteria</taxon>
        <taxon>Bacillati</taxon>
        <taxon>Actinomycetota</taxon>
        <taxon>Actinomycetes</taxon>
        <taxon>Pseudonocardiales</taxon>
        <taxon>Pseudonocardiaceae</taxon>
        <taxon>Pseudonocardia</taxon>
    </lineage>
</organism>
<keyword evidence="2" id="KW-0472">Membrane</keyword>
<feature type="domain" description="DUF6542" evidence="3">
    <location>
        <begin position="41"/>
        <end position="159"/>
    </location>
</feature>
<name>A0A1G7QE42_PSEOR</name>
<accession>A0A1G7QE42</accession>
<feature type="region of interest" description="Disordered" evidence="1">
    <location>
        <begin position="169"/>
        <end position="201"/>
    </location>
</feature>
<gene>
    <name evidence="4" type="ORF">SAMN05216377_10851</name>
</gene>
<protein>
    <recommendedName>
        <fullName evidence="3">DUF6542 domain-containing protein</fullName>
    </recommendedName>
</protein>
<reference evidence="4 5" key="1">
    <citation type="submission" date="2016-10" db="EMBL/GenBank/DDBJ databases">
        <authorList>
            <person name="de Groot N.N."/>
        </authorList>
    </citation>
    <scope>NUCLEOTIDE SEQUENCE [LARGE SCALE GENOMIC DNA]</scope>
    <source>
        <strain evidence="4 5">CGMCC 4.3143</strain>
    </source>
</reference>
<dbReference type="Proteomes" id="UP000198967">
    <property type="component" value="Unassembled WGS sequence"/>
</dbReference>
<evidence type="ECO:0000313" key="5">
    <source>
        <dbReference type="Proteomes" id="UP000198967"/>
    </source>
</evidence>
<dbReference type="EMBL" id="FNBE01000008">
    <property type="protein sequence ID" value="SDF96764.1"/>
    <property type="molecule type" value="Genomic_DNA"/>
</dbReference>
<feature type="transmembrane region" description="Helical" evidence="2">
    <location>
        <begin position="35"/>
        <end position="60"/>
    </location>
</feature>
<keyword evidence="2" id="KW-1133">Transmembrane helix</keyword>
<feature type="transmembrane region" description="Helical" evidence="2">
    <location>
        <begin position="136"/>
        <end position="157"/>
    </location>
</feature>
<feature type="region of interest" description="Disordered" evidence="1">
    <location>
        <begin position="1"/>
        <end position="26"/>
    </location>
</feature>
<dbReference type="STRING" id="366584.SAMN05216377_10851"/>
<dbReference type="Pfam" id="PF20177">
    <property type="entry name" value="DUF6542"/>
    <property type="match status" value="1"/>
</dbReference>
<keyword evidence="5" id="KW-1185">Reference proteome</keyword>
<dbReference type="AlphaFoldDB" id="A0A1G7QE42"/>
<evidence type="ECO:0000256" key="2">
    <source>
        <dbReference type="SAM" id="Phobius"/>
    </source>
</evidence>
<keyword evidence="2" id="KW-0812">Transmembrane</keyword>
<dbReference type="RefSeq" id="WP_143030038.1">
    <property type="nucleotide sequence ID" value="NZ_FNBE01000008.1"/>
</dbReference>
<feature type="transmembrane region" description="Helical" evidence="2">
    <location>
        <begin position="100"/>
        <end position="116"/>
    </location>
</feature>
<evidence type="ECO:0000256" key="1">
    <source>
        <dbReference type="SAM" id="MobiDB-lite"/>
    </source>
</evidence>
<dbReference type="OrthoDB" id="5192877at2"/>
<feature type="transmembrane region" description="Helical" evidence="2">
    <location>
        <begin position="66"/>
        <end position="88"/>
    </location>
</feature>